<feature type="signal peptide" evidence="1">
    <location>
        <begin position="1"/>
        <end position="24"/>
    </location>
</feature>
<proteinExistence type="predicted"/>
<gene>
    <name evidence="2" type="ORF">QTP81_04485</name>
</gene>
<comment type="caution">
    <text evidence="2">The sequence shown here is derived from an EMBL/GenBank/DDBJ whole genome shotgun (WGS) entry which is preliminary data.</text>
</comment>
<dbReference type="RefSeq" id="WP_289364029.1">
    <property type="nucleotide sequence ID" value="NZ_JAUCBP010000006.1"/>
</dbReference>
<dbReference type="EMBL" id="JAUCBP010000006">
    <property type="protein sequence ID" value="MDM7859857.1"/>
    <property type="molecule type" value="Genomic_DNA"/>
</dbReference>
<dbReference type="PROSITE" id="PS51257">
    <property type="entry name" value="PROKAR_LIPOPROTEIN"/>
    <property type="match status" value="1"/>
</dbReference>
<protein>
    <recommendedName>
        <fullName evidence="4">Polymer-forming cytoskeletal protein</fullName>
    </recommendedName>
</protein>
<name>A0ABT7SUI6_9ALTE</name>
<evidence type="ECO:0008006" key="4">
    <source>
        <dbReference type="Google" id="ProtNLM"/>
    </source>
</evidence>
<accession>A0ABT7SUI6</accession>
<dbReference type="Proteomes" id="UP001234343">
    <property type="component" value="Unassembled WGS sequence"/>
</dbReference>
<evidence type="ECO:0000256" key="1">
    <source>
        <dbReference type="SAM" id="SignalP"/>
    </source>
</evidence>
<sequence>MNHFKNLKLTAVAALLLSTSGCVIHVGGTNDDSSFSSVLGDVEIAAGRSVGDISSVNGDVELEHDVTAASINSVNGDIEIANNVTVDSIDVVNGDVEIGQGFNSQYGIESVNGDIEIASGGTVNGSIVTVNGDVELRDSTVNNDIVTTNGDISITRGTVVDGDIVFEKVRKGNSDWNSQPVLRIDASSTVTGRIILNRPVKVDIESAELQEKVEHRYKG</sequence>
<organism evidence="2 3">
    <name type="scientific">Alteromonas arenosi</name>
    <dbReference type="NCBI Taxonomy" id="3055817"/>
    <lineage>
        <taxon>Bacteria</taxon>
        <taxon>Pseudomonadati</taxon>
        <taxon>Pseudomonadota</taxon>
        <taxon>Gammaproteobacteria</taxon>
        <taxon>Alteromonadales</taxon>
        <taxon>Alteromonadaceae</taxon>
        <taxon>Alteromonas/Salinimonas group</taxon>
        <taxon>Alteromonas</taxon>
    </lineage>
</organism>
<keyword evidence="3" id="KW-1185">Reference proteome</keyword>
<evidence type="ECO:0000313" key="3">
    <source>
        <dbReference type="Proteomes" id="UP001234343"/>
    </source>
</evidence>
<reference evidence="2 3" key="1">
    <citation type="submission" date="2023-06" db="EMBL/GenBank/DDBJ databases">
        <title>Alteromonas sp. ASW11-36 isolated from intertidal sand.</title>
        <authorList>
            <person name="Li Y."/>
        </authorList>
    </citation>
    <scope>NUCLEOTIDE SEQUENCE [LARGE SCALE GENOMIC DNA]</scope>
    <source>
        <strain evidence="2 3">ASW11-36</strain>
    </source>
</reference>
<feature type="chain" id="PRO_5047531763" description="Polymer-forming cytoskeletal protein" evidence="1">
    <location>
        <begin position="25"/>
        <end position="219"/>
    </location>
</feature>
<evidence type="ECO:0000313" key="2">
    <source>
        <dbReference type="EMBL" id="MDM7859857.1"/>
    </source>
</evidence>
<keyword evidence="1" id="KW-0732">Signal</keyword>